<comment type="function">
    <text evidence="2">Hydrolyzes RNA 2',3'-cyclic phosphodiester to an RNA 2'-phosphomonoester.</text>
</comment>
<name>A0A4Z0LY06_9GAMM</name>
<proteinExistence type="inferred from homology"/>
<keyword evidence="5" id="KW-1185">Reference proteome</keyword>
<feature type="short sequence motif" description="HXTX 2" evidence="2">
    <location>
        <begin position="124"/>
        <end position="127"/>
    </location>
</feature>
<feature type="domain" description="Phosphoesterase HXTX" evidence="3">
    <location>
        <begin position="9"/>
        <end position="88"/>
    </location>
</feature>
<organism evidence="4 5">
    <name type="scientific">Mangrovimicrobium sediminis</name>
    <dbReference type="NCBI Taxonomy" id="2562682"/>
    <lineage>
        <taxon>Bacteria</taxon>
        <taxon>Pseudomonadati</taxon>
        <taxon>Pseudomonadota</taxon>
        <taxon>Gammaproteobacteria</taxon>
        <taxon>Cellvibrionales</taxon>
        <taxon>Halieaceae</taxon>
        <taxon>Mangrovimicrobium</taxon>
    </lineage>
</organism>
<keyword evidence="1 2" id="KW-0378">Hydrolase</keyword>
<feature type="short sequence motif" description="HXTX 1" evidence="2">
    <location>
        <begin position="38"/>
        <end position="41"/>
    </location>
</feature>
<dbReference type="InterPro" id="IPR014051">
    <property type="entry name" value="Phosphoesterase_HXTX"/>
</dbReference>
<dbReference type="RefSeq" id="WP_135445489.1">
    <property type="nucleotide sequence ID" value="NZ_SRLE01000011.1"/>
</dbReference>
<dbReference type="GO" id="GO:0004113">
    <property type="term" value="F:2',3'-cyclic-nucleotide 3'-phosphodiesterase activity"/>
    <property type="evidence" value="ECO:0007669"/>
    <property type="project" value="InterPro"/>
</dbReference>
<dbReference type="Pfam" id="PF02834">
    <property type="entry name" value="LigT_PEase"/>
    <property type="match status" value="1"/>
</dbReference>
<feature type="active site" description="Proton acceptor" evidence="2">
    <location>
        <position position="124"/>
    </location>
</feature>
<dbReference type="Proteomes" id="UP000298050">
    <property type="component" value="Unassembled WGS sequence"/>
</dbReference>
<dbReference type="SUPFAM" id="SSF55144">
    <property type="entry name" value="LigT-like"/>
    <property type="match status" value="1"/>
</dbReference>
<evidence type="ECO:0000313" key="5">
    <source>
        <dbReference type="Proteomes" id="UP000298050"/>
    </source>
</evidence>
<dbReference type="AlphaFoldDB" id="A0A4Z0LY06"/>
<dbReference type="InterPro" id="IPR004175">
    <property type="entry name" value="RNA_CPDase"/>
</dbReference>
<evidence type="ECO:0000313" key="4">
    <source>
        <dbReference type="EMBL" id="TGD72056.1"/>
    </source>
</evidence>
<reference evidence="4 5" key="1">
    <citation type="submission" date="2019-04" db="EMBL/GenBank/DDBJ databases">
        <title>Taxonomy of novel Haliea sp. from mangrove soil of West Coast of India.</title>
        <authorList>
            <person name="Verma A."/>
            <person name="Kumar P."/>
            <person name="Krishnamurthi S."/>
        </authorList>
    </citation>
    <scope>NUCLEOTIDE SEQUENCE [LARGE SCALE GENOMIC DNA]</scope>
    <source>
        <strain evidence="4 5">SAOS-164</strain>
    </source>
</reference>
<dbReference type="Gene3D" id="3.90.1140.10">
    <property type="entry name" value="Cyclic phosphodiesterase"/>
    <property type="match status" value="1"/>
</dbReference>
<dbReference type="PANTHER" id="PTHR35561:SF1">
    <property type="entry name" value="RNA 2',3'-CYCLIC PHOSPHODIESTERASE"/>
    <property type="match status" value="1"/>
</dbReference>
<dbReference type="OrthoDB" id="7061261at2"/>
<dbReference type="EC" id="3.1.4.58" evidence="2"/>
<sequence length="177" mass="19503">MRLFFALEVPADLALGIADWRARALPLAGREVPAANFHITLAFIGELAEAALDTLCREVDAQIAARPAAAGQLQLDQVGYWPRPGIFWLGPQTWPDTLGGLAHKLGGLGARHGSERRRDRFQPHVTLFRHCTTPPPAPTELPQFALPYREFLLMESRQGRHGVRYAPVAGWSLGDPL</sequence>
<dbReference type="HAMAP" id="MF_01940">
    <property type="entry name" value="RNA_CPDase"/>
    <property type="match status" value="1"/>
</dbReference>
<dbReference type="EMBL" id="SRLE01000011">
    <property type="protein sequence ID" value="TGD72056.1"/>
    <property type="molecule type" value="Genomic_DNA"/>
</dbReference>
<comment type="similarity">
    <text evidence="2">Belongs to the 2H phosphoesterase superfamily. ThpR family.</text>
</comment>
<accession>A0A4Z0LY06</accession>
<feature type="active site" description="Proton donor" evidence="2">
    <location>
        <position position="38"/>
    </location>
</feature>
<evidence type="ECO:0000256" key="2">
    <source>
        <dbReference type="HAMAP-Rule" id="MF_01940"/>
    </source>
</evidence>
<evidence type="ECO:0000259" key="3">
    <source>
        <dbReference type="Pfam" id="PF02834"/>
    </source>
</evidence>
<dbReference type="InterPro" id="IPR009097">
    <property type="entry name" value="Cyclic_Pdiesterase"/>
</dbReference>
<evidence type="ECO:0000256" key="1">
    <source>
        <dbReference type="ARBA" id="ARBA00022801"/>
    </source>
</evidence>
<comment type="caution">
    <text evidence="4">The sequence shown here is derived from an EMBL/GenBank/DDBJ whole genome shotgun (WGS) entry which is preliminary data.</text>
</comment>
<protein>
    <recommendedName>
        <fullName evidence="2">RNA 2',3'-cyclic phosphodiesterase</fullName>
        <shortName evidence="2">RNA 2',3'-CPDase</shortName>
        <ecNumber evidence="2">3.1.4.58</ecNumber>
    </recommendedName>
</protein>
<comment type="catalytic activity">
    <reaction evidence="2">
        <text>a 3'-end 2',3'-cyclophospho-ribonucleotide-RNA + H2O = a 3'-end 2'-phospho-ribonucleotide-RNA + H(+)</text>
        <dbReference type="Rhea" id="RHEA:11828"/>
        <dbReference type="Rhea" id="RHEA-COMP:10464"/>
        <dbReference type="Rhea" id="RHEA-COMP:17353"/>
        <dbReference type="ChEBI" id="CHEBI:15377"/>
        <dbReference type="ChEBI" id="CHEBI:15378"/>
        <dbReference type="ChEBI" id="CHEBI:83064"/>
        <dbReference type="ChEBI" id="CHEBI:173113"/>
        <dbReference type="EC" id="3.1.4.58"/>
    </reaction>
</comment>
<dbReference type="NCBIfam" id="TIGR02258">
    <property type="entry name" value="2_5_ligase"/>
    <property type="match status" value="1"/>
</dbReference>
<dbReference type="PANTHER" id="PTHR35561">
    <property type="entry name" value="RNA 2',3'-CYCLIC PHOSPHODIESTERASE"/>
    <property type="match status" value="1"/>
</dbReference>
<gene>
    <name evidence="4" type="primary">thpR</name>
    <name evidence="4" type="ORF">E4634_15380</name>
</gene>
<dbReference type="GO" id="GO:0008664">
    <property type="term" value="F:RNA 2',3'-cyclic 3'-phosphodiesterase activity"/>
    <property type="evidence" value="ECO:0007669"/>
    <property type="project" value="UniProtKB-EC"/>
</dbReference>